<dbReference type="InterPro" id="IPR029026">
    <property type="entry name" value="tRNA_m1G_MTases_N"/>
</dbReference>
<dbReference type="Proteomes" id="UP001529369">
    <property type="component" value="Unassembled WGS sequence"/>
</dbReference>
<dbReference type="Pfam" id="PF00588">
    <property type="entry name" value="SpoU_methylase"/>
    <property type="match status" value="1"/>
</dbReference>
<reference evidence="6" key="1">
    <citation type="journal article" date="2019" name="Int. J. Syst. Evol. Microbiol.">
        <title>The Global Catalogue of Microorganisms (GCM) 10K type strain sequencing project: providing services to taxonomists for standard genome sequencing and annotation.</title>
        <authorList>
            <consortium name="The Broad Institute Genomics Platform"/>
            <consortium name="The Broad Institute Genome Sequencing Center for Infectious Disease"/>
            <person name="Wu L."/>
            <person name="Ma J."/>
        </authorList>
    </citation>
    <scope>NUCLEOTIDE SEQUENCE [LARGE SCALE GENOMIC DNA]</scope>
    <source>
        <strain evidence="6">CECT 7131</strain>
    </source>
</reference>
<evidence type="ECO:0000313" key="6">
    <source>
        <dbReference type="Proteomes" id="UP001529369"/>
    </source>
</evidence>
<evidence type="ECO:0000256" key="2">
    <source>
        <dbReference type="ARBA" id="ARBA00022679"/>
    </source>
</evidence>
<keyword evidence="6" id="KW-1185">Reference proteome</keyword>
<organism evidence="5 6">
    <name type="scientific">Paeniroseomonas aquatica</name>
    <dbReference type="NCBI Taxonomy" id="373043"/>
    <lineage>
        <taxon>Bacteria</taxon>
        <taxon>Pseudomonadati</taxon>
        <taxon>Pseudomonadota</taxon>
        <taxon>Alphaproteobacteria</taxon>
        <taxon>Acetobacterales</taxon>
        <taxon>Acetobacteraceae</taxon>
        <taxon>Paeniroseomonas</taxon>
    </lineage>
</organism>
<dbReference type="CDD" id="cd18095">
    <property type="entry name" value="SpoU-like_rRNA-MTase"/>
    <property type="match status" value="1"/>
</dbReference>
<dbReference type="SUPFAM" id="SSF75217">
    <property type="entry name" value="alpha/beta knot"/>
    <property type="match status" value="1"/>
</dbReference>
<dbReference type="Pfam" id="PF08032">
    <property type="entry name" value="SpoU_sub_bind"/>
    <property type="match status" value="1"/>
</dbReference>
<dbReference type="InterPro" id="IPR013123">
    <property type="entry name" value="SpoU_subst-bd"/>
</dbReference>
<dbReference type="SMART" id="SM00967">
    <property type="entry name" value="SpoU_sub_bind"/>
    <property type="match status" value="1"/>
</dbReference>
<evidence type="ECO:0000256" key="3">
    <source>
        <dbReference type="SAM" id="MobiDB-lite"/>
    </source>
</evidence>
<evidence type="ECO:0000313" key="5">
    <source>
        <dbReference type="EMBL" id="MDN3564640.1"/>
    </source>
</evidence>
<evidence type="ECO:0000259" key="4">
    <source>
        <dbReference type="SMART" id="SM00967"/>
    </source>
</evidence>
<feature type="region of interest" description="Disordered" evidence="3">
    <location>
        <begin position="256"/>
        <end position="283"/>
    </location>
</feature>
<dbReference type="GO" id="GO:0032259">
    <property type="term" value="P:methylation"/>
    <property type="evidence" value="ECO:0007669"/>
    <property type="project" value="UniProtKB-KW"/>
</dbReference>
<feature type="domain" description="RNA 2-O ribose methyltransferase substrate binding" evidence="4">
    <location>
        <begin position="19"/>
        <end position="93"/>
    </location>
</feature>
<dbReference type="InterPro" id="IPR004441">
    <property type="entry name" value="rRNA_MeTrfase_TrmH"/>
</dbReference>
<dbReference type="Gene3D" id="3.40.1280.10">
    <property type="match status" value="1"/>
</dbReference>
<evidence type="ECO:0000256" key="1">
    <source>
        <dbReference type="ARBA" id="ARBA00022603"/>
    </source>
</evidence>
<accession>A0ABT8A4K3</accession>
<dbReference type="PANTHER" id="PTHR46429:SF2">
    <property type="entry name" value="TRNA_RRNA METHYLTRANSFERASE"/>
    <property type="match status" value="1"/>
</dbReference>
<proteinExistence type="predicted"/>
<dbReference type="RefSeq" id="WP_290316445.1">
    <property type="nucleotide sequence ID" value="NZ_JAUFPN010000108.1"/>
</dbReference>
<sequence>MQPESPIIEYQPRPPEPHRICGGNPVRAVFLRRPEAVQRLFYTEAMRRVAGPLCAHLARTRRPYREVLPDELARIAGTPHHGGICAITQVRYAERLPAHALPADLPVSPLLPVLDRIGNPHNLGAIARSAAFFGCRGLLLSDDAAQADLSDAAFRTAEGGLELLRVMRARALPELLRGMRGQYLVVAAVAAGGVAPAALPRNRPLALVLGNEEQGPAADVLEASEAGVTLRGGGMVESLNVSAAAAVLFHALAGTPAQAAPRPAPPPRPKAAPSPGRLQMPRR</sequence>
<name>A0ABT8A4K3_9PROT</name>
<comment type="caution">
    <text evidence="5">The sequence shown here is derived from an EMBL/GenBank/DDBJ whole genome shotgun (WGS) entry which is preliminary data.</text>
</comment>
<protein>
    <submittedName>
        <fullName evidence="5">RNA methyltransferase</fullName>
    </submittedName>
</protein>
<dbReference type="SUPFAM" id="SSF55315">
    <property type="entry name" value="L30e-like"/>
    <property type="match status" value="1"/>
</dbReference>
<keyword evidence="1 5" id="KW-0489">Methyltransferase</keyword>
<keyword evidence="2" id="KW-0808">Transferase</keyword>
<dbReference type="InterPro" id="IPR029028">
    <property type="entry name" value="Alpha/beta_knot_MTases"/>
</dbReference>
<dbReference type="InterPro" id="IPR001537">
    <property type="entry name" value="SpoU_MeTrfase"/>
</dbReference>
<feature type="compositionally biased region" description="Pro residues" evidence="3">
    <location>
        <begin position="262"/>
        <end position="272"/>
    </location>
</feature>
<dbReference type="InterPro" id="IPR029064">
    <property type="entry name" value="Ribosomal_eL30-like_sf"/>
</dbReference>
<dbReference type="EMBL" id="JAUFPN010000108">
    <property type="protein sequence ID" value="MDN3564640.1"/>
    <property type="molecule type" value="Genomic_DNA"/>
</dbReference>
<gene>
    <name evidence="5" type="ORF">QWZ14_09715</name>
</gene>
<dbReference type="GO" id="GO:0008168">
    <property type="term" value="F:methyltransferase activity"/>
    <property type="evidence" value="ECO:0007669"/>
    <property type="project" value="UniProtKB-KW"/>
</dbReference>
<dbReference type="PANTHER" id="PTHR46429">
    <property type="entry name" value="23S RRNA (GUANOSINE-2'-O-)-METHYLTRANSFERASE RLMB"/>
    <property type="match status" value="1"/>
</dbReference>
<dbReference type="Gene3D" id="3.30.1330.30">
    <property type="match status" value="1"/>
</dbReference>